<dbReference type="InParanoid" id="W5J1G0"/>
<sequence>MEFVRAATDMFWSTRIWLPPNITWEDIRPGVRPDVNHADYRHLIYPIPLAAVILMLRSVVERCMLVRINPTGGGLRWMVTQFWIAPIGKAIGIKSSGPKSPKPNKTLEAAYNVNSRLNHKTKLRFVDAVNEEKARGTSPLAAPPHSRRWNGINPRAHLSVDGFWTGSDNVAQHYPPVERQMQEIEHLESLTYRLACLELKPLPPHPTVRLTKQLDMTERQIEYWWRRRRAQDKPTTLVKFCETSWRCIYYTYSFIFGCIVMWDKPWLWDIKQCWYGYPHQSVTNDIWWYYMISMAFYWSLTASQFYDVKRKDFWQMFAHHMITILLMALSWVCNLHRVGSLVLLVHDCADIFLESAKLTKYAQYQKVCDTIFAIFTVVWIVTRLILYPRVIYSSSVEAPQILPMFPAYYIFNTLLILLLVLHICWTYLIVQIAVKAIKSGQMEGDVRSSSSDEISDSSENSRTTALTNGGTPKKQPALATTATSKNGTTARVSASPKK</sequence>
<protein>
    <submittedName>
        <fullName evidence="12">Longevity assurance factor 1 (Lag1)</fullName>
    </submittedName>
</protein>
<evidence type="ECO:0000256" key="7">
    <source>
        <dbReference type="ARBA" id="ARBA00023136"/>
    </source>
</evidence>
<comment type="pathway">
    <text evidence="3">Sphingolipid metabolism.</text>
</comment>
<proteinExistence type="predicted"/>
<dbReference type="VEuPathDB" id="VectorBase:ADAR2_009241"/>
<dbReference type="GO" id="GO:0046513">
    <property type="term" value="P:ceramide biosynthetic process"/>
    <property type="evidence" value="ECO:0007669"/>
    <property type="project" value="InterPro"/>
</dbReference>
<reference evidence="12" key="2">
    <citation type="submission" date="2010-05" db="EMBL/GenBank/DDBJ databases">
        <authorList>
            <person name="Almeida L.G."/>
            <person name="Nicolas M.F."/>
            <person name="Souza R.C."/>
            <person name="Vasconcelos A.T.R."/>
        </authorList>
    </citation>
    <scope>NUCLEOTIDE SEQUENCE</scope>
</reference>
<reference evidence="12" key="1">
    <citation type="journal article" date="2010" name="BMC Genomics">
        <title>Combination of measures distinguishes pre-miRNAs from other stem-loops in the genome of the newly sequenced Anopheles darlingi.</title>
        <authorList>
            <person name="Mendes N.D."/>
            <person name="Freitas A.T."/>
            <person name="Vasconcelos A.T."/>
            <person name="Sagot M.F."/>
        </authorList>
    </citation>
    <scope>NUCLEOTIDE SEQUENCE</scope>
</reference>
<evidence type="ECO:0000256" key="1">
    <source>
        <dbReference type="ARBA" id="ARBA00004141"/>
    </source>
</evidence>
<dbReference type="HOGENOM" id="CLU_028277_1_0_1"/>
<dbReference type="AlphaFoldDB" id="W5J1G0"/>
<dbReference type="FunCoup" id="W5J1G0">
    <property type="interactions" value="2358"/>
</dbReference>
<dbReference type="PANTHER" id="PTHR12560">
    <property type="entry name" value="LONGEVITY ASSURANCE FACTOR 1 LAG1"/>
    <property type="match status" value="1"/>
</dbReference>
<keyword evidence="7 8" id="KW-0472">Membrane</keyword>
<dbReference type="GO" id="GO:0016020">
    <property type="term" value="C:membrane"/>
    <property type="evidence" value="ECO:0007669"/>
    <property type="project" value="UniProtKB-SubCell"/>
</dbReference>
<name>W5J1G0_ANODA</name>
<reference evidence="12" key="3">
    <citation type="journal article" date="2013" name="Nucleic Acids Res.">
        <title>The genome of Anopheles darlingi, the main neotropical malaria vector.</title>
        <authorList>
            <person name="Marinotti O."/>
            <person name="Cerqueira G.C."/>
            <person name="de Almeida L.G."/>
            <person name="Ferro M.I."/>
            <person name="Loreto E.L."/>
            <person name="Zaha A."/>
            <person name="Teixeira S.M."/>
            <person name="Wespiser A.R."/>
            <person name="Almeida E Silva A."/>
            <person name="Schlindwein A.D."/>
            <person name="Pacheco A.C."/>
            <person name="Silva A.L."/>
            <person name="Graveley B.R."/>
            <person name="Walenz B.P."/>
            <person name="Lima Bde A."/>
            <person name="Ribeiro C.A."/>
            <person name="Nunes-Silva C.G."/>
            <person name="de Carvalho C.R."/>
            <person name="Soares C.M."/>
            <person name="de Menezes C.B."/>
            <person name="Matiolli C."/>
            <person name="Caffrey D."/>
            <person name="Araujo D.A."/>
            <person name="de Oliveira D.M."/>
            <person name="Golenbock D."/>
            <person name="Grisard E.C."/>
            <person name="Fantinatti-Garboggini F."/>
            <person name="de Carvalho F.M."/>
            <person name="Barcellos F.G."/>
            <person name="Prosdocimi F."/>
            <person name="May G."/>
            <person name="Azevedo Junior G.M."/>
            <person name="Guimaraes G.M."/>
            <person name="Goldman G.H."/>
            <person name="Padilha I.Q."/>
            <person name="Batista Jda S."/>
            <person name="Ferro J.A."/>
            <person name="Ribeiro J.M."/>
            <person name="Fietto J.L."/>
            <person name="Dabbas K.M."/>
            <person name="Cerdeira L."/>
            <person name="Agnez-Lima L.F."/>
            <person name="Brocchi M."/>
            <person name="de Carvalho M.O."/>
            <person name="Teixeira Mde M."/>
            <person name="Diniz Maia Mde M."/>
            <person name="Goldman M.H."/>
            <person name="Cruz Schneider M.P."/>
            <person name="Felipe M.S."/>
            <person name="Hungria M."/>
            <person name="Nicolas M.F."/>
            <person name="Pereira M."/>
            <person name="Montes M.A."/>
            <person name="Cantao M.E."/>
            <person name="Vincentz M."/>
            <person name="Rafael M.S."/>
            <person name="Silverman N."/>
            <person name="Stoco P.H."/>
            <person name="Souza R.C."/>
            <person name="Vicentini R."/>
            <person name="Gazzinelli R.T."/>
            <person name="Neves Rde O."/>
            <person name="Silva R."/>
            <person name="Astolfi-Filho S."/>
            <person name="Maciel T.E."/>
            <person name="Urmenyi T.P."/>
            <person name="Tadei W.P."/>
            <person name="Camargo E.P."/>
            <person name="de Vasconcelos A.T."/>
        </authorList>
    </citation>
    <scope>NUCLEOTIDE SEQUENCE</scope>
</reference>
<dbReference type="STRING" id="43151.W5J1G0"/>
<feature type="domain" description="TLC" evidence="11">
    <location>
        <begin position="238"/>
        <end position="438"/>
    </location>
</feature>
<evidence type="ECO:0000256" key="3">
    <source>
        <dbReference type="ARBA" id="ARBA00004991"/>
    </source>
</evidence>
<accession>W5J1G0</accession>
<feature type="region of interest" description="Disordered" evidence="9">
    <location>
        <begin position="444"/>
        <end position="498"/>
    </location>
</feature>
<dbReference type="InterPro" id="IPR001356">
    <property type="entry name" value="HD"/>
</dbReference>
<keyword evidence="6" id="KW-0443">Lipid metabolism</keyword>
<gene>
    <name evidence="12" type="ORF">AND_010420</name>
</gene>
<dbReference type="PIRSF" id="PIRSF005225">
    <property type="entry name" value="LAG1_LAC1"/>
    <property type="match status" value="1"/>
</dbReference>
<evidence type="ECO:0000256" key="2">
    <source>
        <dbReference type="ARBA" id="ARBA00004760"/>
    </source>
</evidence>
<dbReference type="Gene3D" id="1.10.10.60">
    <property type="entry name" value="Homeodomain-like"/>
    <property type="match status" value="1"/>
</dbReference>
<dbReference type="Pfam" id="PF03798">
    <property type="entry name" value="TRAM_LAG1_CLN8"/>
    <property type="match status" value="1"/>
</dbReference>
<evidence type="ECO:0000256" key="9">
    <source>
        <dbReference type="SAM" id="MobiDB-lite"/>
    </source>
</evidence>
<dbReference type="SMART" id="SM00724">
    <property type="entry name" value="TLC"/>
    <property type="match status" value="1"/>
</dbReference>
<evidence type="ECO:0000256" key="10">
    <source>
        <dbReference type="SAM" id="Phobius"/>
    </source>
</evidence>
<comment type="subcellular location">
    <subcellularLocation>
        <location evidence="1">Membrane</location>
        <topology evidence="1">Multi-pass membrane protein</topology>
    </subcellularLocation>
</comment>
<dbReference type="InterPro" id="IPR006634">
    <property type="entry name" value="TLC-dom"/>
</dbReference>
<evidence type="ECO:0000256" key="8">
    <source>
        <dbReference type="PROSITE-ProRule" id="PRU00205"/>
    </source>
</evidence>
<feature type="transmembrane region" description="Helical" evidence="10">
    <location>
        <begin position="43"/>
        <end position="60"/>
    </location>
</feature>
<dbReference type="PANTHER" id="PTHR12560:SF0">
    <property type="entry name" value="LD18904P"/>
    <property type="match status" value="1"/>
</dbReference>
<dbReference type="EMBL" id="ADMH02002183">
    <property type="protein sequence ID" value="ETN58002.1"/>
    <property type="molecule type" value="Genomic_DNA"/>
</dbReference>
<feature type="transmembrane region" description="Helical" evidence="10">
    <location>
        <begin position="313"/>
        <end position="332"/>
    </location>
</feature>
<dbReference type="eggNOG" id="KOG1607">
    <property type="taxonomic scope" value="Eukaryota"/>
</dbReference>
<evidence type="ECO:0000256" key="6">
    <source>
        <dbReference type="ARBA" id="ARBA00023098"/>
    </source>
</evidence>
<keyword evidence="5 10" id="KW-1133">Transmembrane helix</keyword>
<dbReference type="InterPro" id="IPR016439">
    <property type="entry name" value="Lag1/Lac1-like"/>
</dbReference>
<dbReference type="GO" id="GO:0050291">
    <property type="term" value="F:sphingosine N-acyltransferase activity"/>
    <property type="evidence" value="ECO:0007669"/>
    <property type="project" value="InterPro"/>
</dbReference>
<feature type="transmembrane region" description="Helical" evidence="10">
    <location>
        <begin position="367"/>
        <end position="387"/>
    </location>
</feature>
<comment type="pathway">
    <text evidence="2">Lipid metabolism; sphingolipid metabolism.</text>
</comment>
<dbReference type="UniPathway" id="UPA00222"/>
<keyword evidence="4 8" id="KW-0812">Transmembrane</keyword>
<dbReference type="GO" id="GO:0003677">
    <property type="term" value="F:DNA binding"/>
    <property type="evidence" value="ECO:0007669"/>
    <property type="project" value="InterPro"/>
</dbReference>
<feature type="compositionally biased region" description="Low complexity" evidence="9">
    <location>
        <begin position="448"/>
        <end position="461"/>
    </location>
</feature>
<evidence type="ECO:0000259" key="11">
    <source>
        <dbReference type="PROSITE" id="PS50922"/>
    </source>
</evidence>
<dbReference type="VEuPathDB" id="VectorBase:ADAC010420"/>
<evidence type="ECO:0000256" key="5">
    <source>
        <dbReference type="ARBA" id="ARBA00022989"/>
    </source>
</evidence>
<evidence type="ECO:0000256" key="4">
    <source>
        <dbReference type="ARBA" id="ARBA00022692"/>
    </source>
</evidence>
<dbReference type="OMA" id="HHFATIL"/>
<feature type="transmembrane region" description="Helical" evidence="10">
    <location>
        <begin position="287"/>
        <end position="306"/>
    </location>
</feature>
<dbReference type="CDD" id="cd00086">
    <property type="entry name" value="homeodomain"/>
    <property type="match status" value="1"/>
</dbReference>
<comment type="caution">
    <text evidence="12">The sequence shown here is derived from an EMBL/GenBank/DDBJ whole genome shotgun (WGS) entry which is preliminary data.</text>
</comment>
<dbReference type="PROSITE" id="PS50922">
    <property type="entry name" value="TLC"/>
    <property type="match status" value="1"/>
</dbReference>
<feature type="transmembrane region" description="Helical" evidence="10">
    <location>
        <begin position="407"/>
        <end position="430"/>
    </location>
</feature>
<evidence type="ECO:0000313" key="12">
    <source>
        <dbReference type="EMBL" id="ETN58002.1"/>
    </source>
</evidence>
<feature type="compositionally biased region" description="Polar residues" evidence="9">
    <location>
        <begin position="478"/>
        <end position="492"/>
    </location>
</feature>
<organism evidence="12">
    <name type="scientific">Anopheles darlingi</name>
    <name type="common">Mosquito</name>
    <dbReference type="NCBI Taxonomy" id="43151"/>
    <lineage>
        <taxon>Eukaryota</taxon>
        <taxon>Metazoa</taxon>
        <taxon>Ecdysozoa</taxon>
        <taxon>Arthropoda</taxon>
        <taxon>Hexapoda</taxon>
        <taxon>Insecta</taxon>
        <taxon>Pterygota</taxon>
        <taxon>Neoptera</taxon>
        <taxon>Endopterygota</taxon>
        <taxon>Diptera</taxon>
        <taxon>Nematocera</taxon>
        <taxon>Culicoidea</taxon>
        <taxon>Culicidae</taxon>
        <taxon>Anophelinae</taxon>
        <taxon>Anopheles</taxon>
    </lineage>
</organism>